<reference evidence="2 3" key="1">
    <citation type="submission" date="2023-05" db="EMBL/GenBank/DDBJ databases">
        <title>Draft genome sequence of Streptomyces sp. B-S-A8 isolated from a cave soil in Thailand.</title>
        <authorList>
            <person name="Chamroensaksri N."/>
            <person name="Muangham S."/>
        </authorList>
    </citation>
    <scope>NUCLEOTIDE SEQUENCE [LARGE SCALE GENOMIC DNA]</scope>
    <source>
        <strain evidence="2 3">B-S-A8</strain>
    </source>
</reference>
<comment type="caution">
    <text evidence="2">The sequence shown here is derived from an EMBL/GenBank/DDBJ whole genome shotgun (WGS) entry which is preliminary data.</text>
</comment>
<gene>
    <name evidence="2" type="ORF">QIS99_28715</name>
</gene>
<protein>
    <submittedName>
        <fullName evidence="2">Uncharacterized protein</fullName>
    </submittedName>
</protein>
<proteinExistence type="predicted"/>
<sequence>MADEPDQDHARRSTRVTADLPEAEYAALEEARVLNAASTTDITKALLRLYASDPRMADRVTTEIMNIRREKLESRRNGRIWTRRRGRGDSKEASAA</sequence>
<feature type="compositionally biased region" description="Basic residues" evidence="1">
    <location>
        <begin position="77"/>
        <end position="86"/>
    </location>
</feature>
<name>A0ABT6S2C4_9ACTN</name>
<dbReference type="EMBL" id="JASCIR010000040">
    <property type="protein sequence ID" value="MDI3390143.1"/>
    <property type="molecule type" value="Genomic_DNA"/>
</dbReference>
<accession>A0ABT6S2C4</accession>
<evidence type="ECO:0000313" key="2">
    <source>
        <dbReference type="EMBL" id="MDI3390143.1"/>
    </source>
</evidence>
<feature type="compositionally biased region" description="Basic and acidic residues" evidence="1">
    <location>
        <begin position="87"/>
        <end position="96"/>
    </location>
</feature>
<feature type="region of interest" description="Disordered" evidence="1">
    <location>
        <begin position="75"/>
        <end position="96"/>
    </location>
</feature>
<dbReference type="RefSeq" id="WP_282516622.1">
    <property type="nucleotide sequence ID" value="NZ_JASCIR010000040.1"/>
</dbReference>
<evidence type="ECO:0000313" key="3">
    <source>
        <dbReference type="Proteomes" id="UP001224661"/>
    </source>
</evidence>
<evidence type="ECO:0000256" key="1">
    <source>
        <dbReference type="SAM" id="MobiDB-lite"/>
    </source>
</evidence>
<dbReference type="Proteomes" id="UP001224661">
    <property type="component" value="Unassembled WGS sequence"/>
</dbReference>
<keyword evidence="3" id="KW-1185">Reference proteome</keyword>
<organism evidence="2 3">
    <name type="scientific">Streptomyces solicavernae</name>
    <dbReference type="NCBI Taxonomy" id="3043614"/>
    <lineage>
        <taxon>Bacteria</taxon>
        <taxon>Bacillati</taxon>
        <taxon>Actinomycetota</taxon>
        <taxon>Actinomycetes</taxon>
        <taxon>Kitasatosporales</taxon>
        <taxon>Streptomycetaceae</taxon>
        <taxon>Streptomyces</taxon>
    </lineage>
</organism>